<evidence type="ECO:0000256" key="7">
    <source>
        <dbReference type="SAM" id="Phobius"/>
    </source>
</evidence>
<feature type="transmembrane region" description="Helical" evidence="7">
    <location>
        <begin position="21"/>
        <end position="42"/>
    </location>
</feature>
<protein>
    <recommendedName>
        <fullName evidence="3">phospholipase D</fullName>
        <ecNumber evidence="3">3.1.4.4</ecNumber>
    </recommendedName>
</protein>
<reference evidence="9 10" key="1">
    <citation type="submission" date="2019-04" db="EMBL/GenBank/DDBJ databases">
        <title>Streptomyces sp. nov. Bv016 isolated from bark of Buahinia variegata.</title>
        <authorList>
            <person name="Kanchanasin P."/>
            <person name="Tanasupawat S."/>
            <person name="Yuki M."/>
            <person name="Kudo T."/>
        </authorList>
    </citation>
    <scope>NUCLEOTIDE SEQUENCE [LARGE SCALE GENOMIC DNA]</scope>
    <source>
        <strain evidence="9 10">JCM 4765</strain>
    </source>
</reference>
<dbReference type="Gene3D" id="3.30.870.10">
    <property type="entry name" value="Endonuclease Chain A"/>
    <property type="match status" value="2"/>
</dbReference>
<keyword evidence="7" id="KW-0812">Transmembrane</keyword>
<dbReference type="InterPro" id="IPR051406">
    <property type="entry name" value="PLD_domain"/>
</dbReference>
<dbReference type="PANTHER" id="PTHR43856:SF1">
    <property type="entry name" value="MITOCHONDRIAL CARDIOLIPIN HYDROLASE"/>
    <property type="match status" value="1"/>
</dbReference>
<dbReference type="EC" id="3.1.4.4" evidence="3"/>
<name>A0A4Z1DP69_STRGP</name>
<dbReference type="SUPFAM" id="SSF56024">
    <property type="entry name" value="Phospholipase D/nuclease"/>
    <property type="match status" value="2"/>
</dbReference>
<gene>
    <name evidence="9" type="ORF">E5082_09085</name>
</gene>
<dbReference type="GO" id="GO:0016891">
    <property type="term" value="F:RNA endonuclease activity producing 5'-phosphomonoesters, hydrolytic mechanism"/>
    <property type="evidence" value="ECO:0007669"/>
    <property type="project" value="TreeGrafter"/>
</dbReference>
<keyword evidence="4" id="KW-0378">Hydrolase</keyword>
<evidence type="ECO:0000256" key="3">
    <source>
        <dbReference type="ARBA" id="ARBA00012027"/>
    </source>
</evidence>
<dbReference type="Pfam" id="PF13091">
    <property type="entry name" value="PLDc_2"/>
    <property type="match status" value="2"/>
</dbReference>
<accession>A0A4Z1DP69</accession>
<evidence type="ECO:0000256" key="4">
    <source>
        <dbReference type="ARBA" id="ARBA00022801"/>
    </source>
</evidence>
<dbReference type="EMBL" id="SRRU01000003">
    <property type="protein sequence ID" value="TGN84546.1"/>
    <property type="molecule type" value="Genomic_DNA"/>
</dbReference>
<evidence type="ECO:0000256" key="2">
    <source>
        <dbReference type="ARBA" id="ARBA00008664"/>
    </source>
</evidence>
<dbReference type="GO" id="GO:0016042">
    <property type="term" value="P:lipid catabolic process"/>
    <property type="evidence" value="ECO:0007669"/>
    <property type="project" value="UniProtKB-KW"/>
</dbReference>
<keyword evidence="5" id="KW-0442">Lipid degradation</keyword>
<comment type="similarity">
    <text evidence="2">Belongs to the phospholipase D family.</text>
</comment>
<evidence type="ECO:0000313" key="10">
    <source>
        <dbReference type="Proteomes" id="UP000298513"/>
    </source>
</evidence>
<evidence type="ECO:0000256" key="5">
    <source>
        <dbReference type="ARBA" id="ARBA00022963"/>
    </source>
</evidence>
<dbReference type="InterPro" id="IPR025202">
    <property type="entry name" value="PLD-like_dom"/>
</dbReference>
<dbReference type="Proteomes" id="UP000298513">
    <property type="component" value="Unassembled WGS sequence"/>
</dbReference>
<evidence type="ECO:0000313" key="9">
    <source>
        <dbReference type="EMBL" id="TGN84546.1"/>
    </source>
</evidence>
<comment type="catalytic activity">
    <reaction evidence="1">
        <text>a 1,2-diacyl-sn-glycero-3-phosphocholine + H2O = a 1,2-diacyl-sn-glycero-3-phosphate + choline + H(+)</text>
        <dbReference type="Rhea" id="RHEA:14445"/>
        <dbReference type="ChEBI" id="CHEBI:15354"/>
        <dbReference type="ChEBI" id="CHEBI:15377"/>
        <dbReference type="ChEBI" id="CHEBI:15378"/>
        <dbReference type="ChEBI" id="CHEBI:57643"/>
        <dbReference type="ChEBI" id="CHEBI:58608"/>
        <dbReference type="EC" id="3.1.4.4"/>
    </reaction>
</comment>
<evidence type="ECO:0000256" key="1">
    <source>
        <dbReference type="ARBA" id="ARBA00000798"/>
    </source>
</evidence>
<dbReference type="AlphaFoldDB" id="A0A4Z1DP69"/>
<evidence type="ECO:0000259" key="8">
    <source>
        <dbReference type="PROSITE" id="PS50035"/>
    </source>
</evidence>
<dbReference type="GO" id="GO:0004630">
    <property type="term" value="F:phospholipase D activity"/>
    <property type="evidence" value="ECO:0007669"/>
    <property type="project" value="UniProtKB-EC"/>
</dbReference>
<dbReference type="GO" id="GO:0006793">
    <property type="term" value="P:phosphorus metabolic process"/>
    <property type="evidence" value="ECO:0007669"/>
    <property type="project" value="UniProtKB-ARBA"/>
</dbReference>
<keyword evidence="7" id="KW-1133">Transmembrane helix</keyword>
<sequence>MNSLPFSGFTQRCAVRRFLRLRFAQLISALVMSVVSVVAFGVPSHATTPLANNAVFNNPNDATDKYALENYLIGLIDGAPAGSTIRIAIYAFNSQAYYDALVGAYRRGVNIKIVADDYMPTSNIQKTTADLASVLGSDPAALSYVLLCHGGCIEHDTAGGIINHDKFYLFTSTSGSSDVLVQSSANMISATSGVNGGINAWNNALTLVDQPDIYQAYVDRFTAMKAAQMSGKASSVDYTTATGANAVTGTSAKAYFFPQQDPTEDVILGVLGNIDCSTGGSVHLAMYDLKDVAVAQKLKSLDDAGCTVHVVYTDQGTSDDNALNALSACGPHSGVAVYRFAKTAPPAAMLHSKYLLVDADYLGTPSQIIWTGSVNYTTQSLHANDEALLKYSGTPAVFNAYQSNYTTLETLGSYSRAGTC</sequence>
<dbReference type="PROSITE" id="PS50035">
    <property type="entry name" value="PLD"/>
    <property type="match status" value="1"/>
</dbReference>
<comment type="caution">
    <text evidence="9">The sequence shown here is derived from an EMBL/GenBank/DDBJ whole genome shotgun (WGS) entry which is preliminary data.</text>
</comment>
<proteinExistence type="inferred from homology"/>
<evidence type="ECO:0000256" key="6">
    <source>
        <dbReference type="ARBA" id="ARBA00023098"/>
    </source>
</evidence>
<keyword evidence="10" id="KW-1185">Reference proteome</keyword>
<organism evidence="9 10">
    <name type="scientific">Streptomyces griseoluteus</name>
    <dbReference type="NCBI Taxonomy" id="29306"/>
    <lineage>
        <taxon>Bacteria</taxon>
        <taxon>Bacillati</taxon>
        <taxon>Actinomycetota</taxon>
        <taxon>Actinomycetes</taxon>
        <taxon>Kitasatosporales</taxon>
        <taxon>Streptomycetaceae</taxon>
        <taxon>Streptomyces</taxon>
    </lineage>
</organism>
<keyword evidence="6" id="KW-0443">Lipid metabolism</keyword>
<dbReference type="PANTHER" id="PTHR43856">
    <property type="entry name" value="CARDIOLIPIN HYDROLASE"/>
    <property type="match status" value="1"/>
</dbReference>
<feature type="domain" description="PLD phosphodiesterase" evidence="8">
    <location>
        <begin position="346"/>
        <end position="380"/>
    </location>
</feature>
<keyword evidence="7" id="KW-0472">Membrane</keyword>
<dbReference type="InterPro" id="IPR001736">
    <property type="entry name" value="PLipase_D/transphosphatidylase"/>
</dbReference>